<feature type="chain" id="PRO_5047391379" description="Lipoprotein" evidence="1">
    <location>
        <begin position="32"/>
        <end position="113"/>
    </location>
</feature>
<reference evidence="2 3" key="1">
    <citation type="submission" date="2021-06" db="EMBL/GenBank/DDBJ databases">
        <title>Genome-based taxonomic framework of Microbacterium strains isolated from marine environment, the description of four new species and reclassification of four preexisting species.</title>
        <authorList>
            <person name="Lee S.D."/>
            <person name="Kim S.-M."/>
            <person name="Byeon Y.-S."/>
            <person name="Yang H.L."/>
            <person name="Kim I.S."/>
        </authorList>
    </citation>
    <scope>NUCLEOTIDE SEQUENCE [LARGE SCALE GENOMIC DNA]</scope>
    <source>
        <strain evidence="2 3">KACC 14465</strain>
    </source>
</reference>
<protein>
    <recommendedName>
        <fullName evidence="4">Lipoprotein</fullName>
    </recommendedName>
</protein>
<evidence type="ECO:0000313" key="2">
    <source>
        <dbReference type="EMBL" id="WDM42086.1"/>
    </source>
</evidence>
<feature type="signal peptide" evidence="1">
    <location>
        <begin position="1"/>
        <end position="31"/>
    </location>
</feature>
<sequence>MKINDRNLRTTSRLLLALPIAALAFSLAACGGPSRPSEADVAKGLTEFFESQGMGDQIDADASECLAEYLVDSDLSNETLTFLANGEDKQKDQADKDLTEKIISENVQECIAD</sequence>
<keyword evidence="3" id="KW-1185">Reference proteome</keyword>
<evidence type="ECO:0008006" key="4">
    <source>
        <dbReference type="Google" id="ProtNLM"/>
    </source>
</evidence>
<keyword evidence="1" id="KW-0732">Signal</keyword>
<proteinExistence type="predicted"/>
<accession>A0ABY7XJ12</accession>
<evidence type="ECO:0000313" key="3">
    <source>
        <dbReference type="Proteomes" id="UP001215097"/>
    </source>
</evidence>
<organism evidence="2 3">
    <name type="scientific">Microbacterium luteolum</name>
    <name type="common">Aureobacterium luteolum</name>
    <dbReference type="NCBI Taxonomy" id="69367"/>
    <lineage>
        <taxon>Bacteria</taxon>
        <taxon>Bacillati</taxon>
        <taxon>Actinomycetota</taxon>
        <taxon>Actinomycetes</taxon>
        <taxon>Micrococcales</taxon>
        <taxon>Microbacteriaceae</taxon>
        <taxon>Microbacterium</taxon>
    </lineage>
</organism>
<dbReference type="EMBL" id="CP078075">
    <property type="protein sequence ID" value="WDM42086.1"/>
    <property type="molecule type" value="Genomic_DNA"/>
</dbReference>
<gene>
    <name evidence="2" type="ORF">KV395_01855</name>
</gene>
<evidence type="ECO:0000256" key="1">
    <source>
        <dbReference type="SAM" id="SignalP"/>
    </source>
</evidence>
<dbReference type="Proteomes" id="UP001215097">
    <property type="component" value="Chromosome"/>
</dbReference>
<dbReference type="PROSITE" id="PS51257">
    <property type="entry name" value="PROKAR_LIPOPROTEIN"/>
    <property type="match status" value="1"/>
</dbReference>
<dbReference type="RefSeq" id="WP_282215949.1">
    <property type="nucleotide sequence ID" value="NZ_BAAAUN010000001.1"/>
</dbReference>
<name>A0ABY7XJ12_MICLT</name>